<sequence>MAKCGIDFMEELLHLIPQLEKEAGSPIFYAAPAQYGSDLKDMPVVGEAVLAEPLRACAPLMNKDQIRGRIAVVERSDCMFQQKTRHAQQAGAIAVVVIDIVIFTIQKVLNFVAETEKSRAHLGSERDGSLLASIFTGDE</sequence>
<dbReference type="SUPFAM" id="SSF52025">
    <property type="entry name" value="PA domain"/>
    <property type="match status" value="1"/>
</dbReference>
<keyword evidence="5" id="KW-1185">Reference proteome</keyword>
<dbReference type="PANTHER" id="PTHR22702">
    <property type="entry name" value="PROTEASE-ASSOCIATED DOMAIN-CONTAINING PROTEIN"/>
    <property type="match status" value="1"/>
</dbReference>
<protein>
    <submittedName>
        <fullName evidence="4">PA domain protein</fullName>
    </submittedName>
</protein>
<dbReference type="Proteomes" id="UP000054495">
    <property type="component" value="Unassembled WGS sequence"/>
</dbReference>
<keyword evidence="2" id="KW-0325">Glycoprotein</keyword>
<evidence type="ECO:0000313" key="5">
    <source>
        <dbReference type="Proteomes" id="UP000054495"/>
    </source>
</evidence>
<dbReference type="AlphaFoldDB" id="A0A0D6LBD5"/>
<accession>A0A0D6LBD5</accession>
<dbReference type="InterPro" id="IPR003137">
    <property type="entry name" value="PA_domain"/>
</dbReference>
<proteinExistence type="predicted"/>
<organism evidence="4 5">
    <name type="scientific">Ancylostoma ceylanicum</name>
    <dbReference type="NCBI Taxonomy" id="53326"/>
    <lineage>
        <taxon>Eukaryota</taxon>
        <taxon>Metazoa</taxon>
        <taxon>Ecdysozoa</taxon>
        <taxon>Nematoda</taxon>
        <taxon>Chromadorea</taxon>
        <taxon>Rhabditida</taxon>
        <taxon>Rhabditina</taxon>
        <taxon>Rhabditomorpha</taxon>
        <taxon>Strongyloidea</taxon>
        <taxon>Ancylostomatidae</taxon>
        <taxon>Ancylostomatinae</taxon>
        <taxon>Ancylostoma</taxon>
    </lineage>
</organism>
<evidence type="ECO:0000313" key="4">
    <source>
        <dbReference type="EMBL" id="EPB69360.1"/>
    </source>
</evidence>
<evidence type="ECO:0000256" key="2">
    <source>
        <dbReference type="ARBA" id="ARBA00023180"/>
    </source>
</evidence>
<dbReference type="InterPro" id="IPR046450">
    <property type="entry name" value="PA_dom_sf"/>
</dbReference>
<gene>
    <name evidence="4" type="ORF">ANCCEY_11551</name>
</gene>
<dbReference type="PANTHER" id="PTHR22702:SF1">
    <property type="entry name" value="PROTEASE-ASSOCIATED DOMAIN-CONTAINING PROTEIN 1"/>
    <property type="match status" value="1"/>
</dbReference>
<keyword evidence="1" id="KW-0732">Signal</keyword>
<name>A0A0D6LBD5_9BILA</name>
<evidence type="ECO:0000259" key="3">
    <source>
        <dbReference type="Pfam" id="PF02225"/>
    </source>
</evidence>
<reference evidence="4 5" key="1">
    <citation type="submission" date="2013-05" db="EMBL/GenBank/DDBJ databases">
        <title>Draft genome of the parasitic nematode Anyclostoma ceylanicum.</title>
        <authorList>
            <person name="Mitreva M."/>
        </authorList>
    </citation>
    <scope>NUCLEOTIDE SEQUENCE [LARGE SCALE GENOMIC DNA]</scope>
</reference>
<dbReference type="Pfam" id="PF02225">
    <property type="entry name" value="PA"/>
    <property type="match status" value="1"/>
</dbReference>
<feature type="domain" description="PA" evidence="3">
    <location>
        <begin position="46"/>
        <end position="99"/>
    </location>
</feature>
<dbReference type="EMBL" id="KE125306">
    <property type="protein sequence ID" value="EPB69360.1"/>
    <property type="molecule type" value="Genomic_DNA"/>
</dbReference>
<dbReference type="Gene3D" id="3.50.30.30">
    <property type="match status" value="1"/>
</dbReference>
<evidence type="ECO:0000256" key="1">
    <source>
        <dbReference type="ARBA" id="ARBA00022729"/>
    </source>
</evidence>